<dbReference type="SUPFAM" id="SSF53335">
    <property type="entry name" value="S-adenosyl-L-methionine-dependent methyltransferases"/>
    <property type="match status" value="1"/>
</dbReference>
<gene>
    <name evidence="2" type="primary">LOC116306456</name>
</gene>
<dbReference type="Proteomes" id="UP000515163">
    <property type="component" value="Unplaced"/>
</dbReference>
<accession>A0A6P8J2U1</accession>
<dbReference type="OrthoDB" id="5984880at2759"/>
<dbReference type="GeneID" id="116306456"/>
<protein>
    <submittedName>
        <fullName evidence="2">Histamine N-methyltransferase-like</fullName>
    </submittedName>
</protein>
<reference evidence="2" key="1">
    <citation type="submission" date="2025-08" db="UniProtKB">
        <authorList>
            <consortium name="RefSeq"/>
        </authorList>
    </citation>
    <scope>IDENTIFICATION</scope>
    <source>
        <tissue evidence="2">Tentacle</tissue>
    </source>
</reference>
<name>A0A6P8J2U1_ACTTE</name>
<dbReference type="Gene3D" id="3.40.50.150">
    <property type="entry name" value="Vaccinia Virus protein VP39"/>
    <property type="match status" value="1"/>
</dbReference>
<dbReference type="KEGG" id="aten:116306456"/>
<dbReference type="FunCoup" id="A0A6P8J2U1">
    <property type="interactions" value="605"/>
</dbReference>
<dbReference type="InParanoid" id="A0A6P8J2U1"/>
<keyword evidence="1" id="KW-1185">Reference proteome</keyword>
<proteinExistence type="predicted"/>
<dbReference type="RefSeq" id="XP_031572383.1">
    <property type="nucleotide sequence ID" value="XM_031716523.1"/>
</dbReference>
<evidence type="ECO:0000313" key="2">
    <source>
        <dbReference type="RefSeq" id="XP_031572383.1"/>
    </source>
</evidence>
<organism evidence="1 2">
    <name type="scientific">Actinia tenebrosa</name>
    <name type="common">Australian red waratah sea anemone</name>
    <dbReference type="NCBI Taxonomy" id="6105"/>
    <lineage>
        <taxon>Eukaryota</taxon>
        <taxon>Metazoa</taxon>
        <taxon>Cnidaria</taxon>
        <taxon>Anthozoa</taxon>
        <taxon>Hexacorallia</taxon>
        <taxon>Actiniaria</taxon>
        <taxon>Actiniidae</taxon>
        <taxon>Actinia</taxon>
    </lineage>
</organism>
<sequence length="314" mass="35754">MNLNVDIHNDAYAQCYKSYLERSSQRDADKCCLQQKIPAELHKLQLGKDKPRFSILSIGAGDGFFDQEMLKIVLEKYLNAGDKQLQEVEILNAAVEPNPALLGQYKESIERSSDGSKGLSNQRSVKFDLKLMSFEGYAESKHDQNQYDLVHAIHSLYYVDIESTLKHCYHNELGEKGLIVCLLGDNSNLTALTSLILDKHRPECQRKPWSNPPANVISIAEKNSMKYEKVVVPFKVDITSVFDESSEEGRQMLDFFTHENNYRQTADQKELNEVLKMYREISTEDDNGKLIANGTHVLILISKNLQNHVIVNDV</sequence>
<dbReference type="InterPro" id="IPR029063">
    <property type="entry name" value="SAM-dependent_MTases_sf"/>
</dbReference>
<evidence type="ECO:0000313" key="1">
    <source>
        <dbReference type="Proteomes" id="UP000515163"/>
    </source>
</evidence>
<dbReference type="AlphaFoldDB" id="A0A6P8J2U1"/>